<dbReference type="Gene3D" id="3.40.50.150">
    <property type="entry name" value="Vaccinia Virus protein VP39"/>
    <property type="match status" value="1"/>
</dbReference>
<dbReference type="InParanoid" id="A0A251T9U7"/>
<keyword evidence="1" id="KW-0808">Transferase</keyword>
<protein>
    <submittedName>
        <fullName evidence="1">Putative S-adenosyl-L-methionine-dependent methyltransferase</fullName>
    </submittedName>
</protein>
<name>A0A251T9U7_HELAN</name>
<dbReference type="GO" id="GO:0032259">
    <property type="term" value="P:methylation"/>
    <property type="evidence" value="ECO:0007669"/>
    <property type="project" value="UniProtKB-KW"/>
</dbReference>
<keyword evidence="2" id="KW-1185">Reference proteome</keyword>
<dbReference type="EMBL" id="CM007900">
    <property type="protein sequence ID" value="OTG06721.1"/>
    <property type="molecule type" value="Genomic_DNA"/>
</dbReference>
<dbReference type="AlphaFoldDB" id="A0A251T9U7"/>
<organism evidence="1 2">
    <name type="scientific">Helianthus annuus</name>
    <name type="common">Common sunflower</name>
    <dbReference type="NCBI Taxonomy" id="4232"/>
    <lineage>
        <taxon>Eukaryota</taxon>
        <taxon>Viridiplantae</taxon>
        <taxon>Streptophyta</taxon>
        <taxon>Embryophyta</taxon>
        <taxon>Tracheophyta</taxon>
        <taxon>Spermatophyta</taxon>
        <taxon>Magnoliopsida</taxon>
        <taxon>eudicotyledons</taxon>
        <taxon>Gunneridae</taxon>
        <taxon>Pentapetalae</taxon>
        <taxon>asterids</taxon>
        <taxon>campanulids</taxon>
        <taxon>Asterales</taxon>
        <taxon>Asteraceae</taxon>
        <taxon>Asteroideae</taxon>
        <taxon>Heliantheae alliance</taxon>
        <taxon>Heliantheae</taxon>
        <taxon>Helianthus</taxon>
    </lineage>
</organism>
<dbReference type="Proteomes" id="UP000215914">
    <property type="component" value="Chromosome 11"/>
</dbReference>
<gene>
    <name evidence="1" type="ORF">HannXRQ_Chr11g0322381</name>
</gene>
<reference evidence="2" key="1">
    <citation type="journal article" date="2017" name="Nature">
        <title>The sunflower genome provides insights into oil metabolism, flowering and Asterid evolution.</title>
        <authorList>
            <person name="Badouin H."/>
            <person name="Gouzy J."/>
            <person name="Grassa C.J."/>
            <person name="Murat F."/>
            <person name="Staton S.E."/>
            <person name="Cottret L."/>
            <person name="Lelandais-Briere C."/>
            <person name="Owens G.L."/>
            <person name="Carrere S."/>
            <person name="Mayjonade B."/>
            <person name="Legrand L."/>
            <person name="Gill N."/>
            <person name="Kane N.C."/>
            <person name="Bowers J.E."/>
            <person name="Hubner S."/>
            <person name="Bellec A."/>
            <person name="Berard A."/>
            <person name="Berges H."/>
            <person name="Blanchet N."/>
            <person name="Boniface M.C."/>
            <person name="Brunel D."/>
            <person name="Catrice O."/>
            <person name="Chaidir N."/>
            <person name="Claudel C."/>
            <person name="Donnadieu C."/>
            <person name="Faraut T."/>
            <person name="Fievet G."/>
            <person name="Helmstetter N."/>
            <person name="King M."/>
            <person name="Knapp S.J."/>
            <person name="Lai Z."/>
            <person name="Le Paslier M.C."/>
            <person name="Lippi Y."/>
            <person name="Lorenzon L."/>
            <person name="Mandel J.R."/>
            <person name="Marage G."/>
            <person name="Marchand G."/>
            <person name="Marquand E."/>
            <person name="Bret-Mestries E."/>
            <person name="Morien E."/>
            <person name="Nambeesan S."/>
            <person name="Nguyen T."/>
            <person name="Pegot-Espagnet P."/>
            <person name="Pouilly N."/>
            <person name="Raftis F."/>
            <person name="Sallet E."/>
            <person name="Schiex T."/>
            <person name="Thomas J."/>
            <person name="Vandecasteele C."/>
            <person name="Vares D."/>
            <person name="Vear F."/>
            <person name="Vautrin S."/>
            <person name="Crespi M."/>
            <person name="Mangin B."/>
            <person name="Burke J.M."/>
            <person name="Salse J."/>
            <person name="Munos S."/>
            <person name="Vincourt P."/>
            <person name="Rieseberg L.H."/>
            <person name="Langlade N.B."/>
        </authorList>
    </citation>
    <scope>NUCLEOTIDE SEQUENCE [LARGE SCALE GENOMIC DNA]</scope>
    <source>
        <strain evidence="2">cv. SF193</strain>
    </source>
</reference>
<keyword evidence="1" id="KW-0489">Methyltransferase</keyword>
<evidence type="ECO:0000313" key="1">
    <source>
        <dbReference type="EMBL" id="OTG06721.1"/>
    </source>
</evidence>
<dbReference type="InterPro" id="IPR029063">
    <property type="entry name" value="SAM-dependent_MTases_sf"/>
</dbReference>
<sequence length="215" mass="24145">MLHGSKVINNHLNEKFVDSAVQIQVLYLGFGDLERVPKNKFNAEVLSVEKDRELEDFGETHFSSSIADEWEGLNLIYKFDAGDVIVALGGIEATNQSIDLIESCDPYKSRTYDLVFVDMIDLDIYPMVGACAPPRGFINDLVFNNIKHLLHQQGALVIHKLSFEEDFEFLIVAANSISFATIQENEENEAFGIIKSLITQRFHIAKFKGAKLSTS</sequence>
<accession>A0A251T9U7</accession>
<dbReference type="GO" id="GO:0008168">
    <property type="term" value="F:methyltransferase activity"/>
    <property type="evidence" value="ECO:0007669"/>
    <property type="project" value="UniProtKB-KW"/>
</dbReference>
<proteinExistence type="predicted"/>
<evidence type="ECO:0000313" key="2">
    <source>
        <dbReference type="Proteomes" id="UP000215914"/>
    </source>
</evidence>